<sequence>MSNPAPLAELWRGDLLESLHTGHAVICDSSGQIVWSCGNPDTIIYPRSSAKMIQALPLVESGAADAAGLGVPQLALSCASHSGEAQHTTRVADWIEGLGLSENDFRCGVQQPSHSETRRTLLLNGEAPCQLHNNCSGKHAGFLTLNRHLGAGAEYVEVDHPVQTACKTAFEEVTAMDSPCYGIDGCSAPNFATSVHGLARAMASFASAHTRSGVRAEAQSRLVQAMITHPELVAGTGRACTELMGAAAGRAALKTGAEAVFVGMIPETGFGIALKVVDGGTRGAECAIAALMVRLGILDANDPAVLKRMNAVQKNWRGIETGIIRPAAHLLS</sequence>
<dbReference type="OrthoDB" id="9780674at2"/>
<reference evidence="1 2" key="1">
    <citation type="submission" date="2018-03" db="EMBL/GenBank/DDBJ databases">
        <title>Genomic Encyclopedia of Archaeal and Bacterial Type Strains, Phase II (KMG-II): from individual species to whole genera.</title>
        <authorList>
            <person name="Goeker M."/>
        </authorList>
    </citation>
    <scope>NUCLEOTIDE SEQUENCE [LARGE SCALE GENOMIC DNA]</scope>
    <source>
        <strain evidence="1 2">DSM 100212</strain>
    </source>
</reference>
<name>A0A2T0WXN5_9RHOB</name>
<dbReference type="Proteomes" id="UP000238392">
    <property type="component" value="Unassembled WGS sequence"/>
</dbReference>
<dbReference type="PANTHER" id="PTHR42110">
    <property type="entry name" value="L-ASPARAGINASE, PUTATIVE (AFU_ORTHOLOGUE AFUA_3G11890)-RELATED"/>
    <property type="match status" value="1"/>
</dbReference>
<gene>
    <name evidence="1" type="ORF">CLV74_10324</name>
</gene>
<comment type="caution">
    <text evidence="1">The sequence shown here is derived from an EMBL/GenBank/DDBJ whole genome shotgun (WGS) entry which is preliminary data.</text>
</comment>
<proteinExistence type="predicted"/>
<dbReference type="EMBL" id="PVTQ01000003">
    <property type="protein sequence ID" value="PRY91441.1"/>
    <property type="molecule type" value="Genomic_DNA"/>
</dbReference>
<protein>
    <submittedName>
        <fullName evidence="1">Asparaginase</fullName>
    </submittedName>
</protein>
<organism evidence="1 2">
    <name type="scientific">Donghicola tyrosinivorans</name>
    <dbReference type="NCBI Taxonomy" id="1652492"/>
    <lineage>
        <taxon>Bacteria</taxon>
        <taxon>Pseudomonadati</taxon>
        <taxon>Pseudomonadota</taxon>
        <taxon>Alphaproteobacteria</taxon>
        <taxon>Rhodobacterales</taxon>
        <taxon>Roseobacteraceae</taxon>
        <taxon>Donghicola</taxon>
    </lineage>
</organism>
<evidence type="ECO:0000313" key="2">
    <source>
        <dbReference type="Proteomes" id="UP000238392"/>
    </source>
</evidence>
<dbReference type="PANTHER" id="PTHR42110:SF1">
    <property type="entry name" value="L-ASPARAGINASE, PUTATIVE (AFU_ORTHOLOGUE AFUA_3G11890)-RELATED"/>
    <property type="match status" value="1"/>
</dbReference>
<dbReference type="InterPro" id="IPR010349">
    <property type="entry name" value="Asparaginase_II"/>
</dbReference>
<evidence type="ECO:0000313" key="1">
    <source>
        <dbReference type="EMBL" id="PRY91441.1"/>
    </source>
</evidence>
<accession>A0A2T0WXN5</accession>
<keyword evidence="2" id="KW-1185">Reference proteome</keyword>
<dbReference type="Pfam" id="PF06089">
    <property type="entry name" value="Asparaginase_II"/>
    <property type="match status" value="1"/>
</dbReference>
<dbReference type="AlphaFoldDB" id="A0A2T0WXN5"/>
<dbReference type="RefSeq" id="WP_106263116.1">
    <property type="nucleotide sequence ID" value="NZ_PVTQ01000003.1"/>
</dbReference>